<comment type="similarity">
    <text evidence="2 14">Belongs to the cytochrome c oxidase subunit 2 family.</text>
</comment>
<dbReference type="InterPro" id="IPR011759">
    <property type="entry name" value="Cyt_c_oxidase_su2_TM_dom"/>
</dbReference>
<dbReference type="EC" id="7.1.1.9" evidence="15"/>
<keyword evidence="5 14" id="KW-0812">Transmembrane</keyword>
<dbReference type="PROSITE" id="PS50857">
    <property type="entry name" value="COX2_CUA"/>
    <property type="match status" value="1"/>
</dbReference>
<comment type="function">
    <text evidence="12 15">Subunits I and II form the functional core of the enzyme complex. Electrons originating in cytochrome c are transferred via heme a and Cu(A) to the binuclear center formed by heme a3 and Cu(B).</text>
</comment>
<evidence type="ECO:0000256" key="3">
    <source>
        <dbReference type="ARBA" id="ARBA00022448"/>
    </source>
</evidence>
<dbReference type="InterPro" id="IPR034210">
    <property type="entry name" value="CcO_II_C"/>
</dbReference>
<evidence type="ECO:0000259" key="18">
    <source>
        <dbReference type="PROSITE" id="PS50857"/>
    </source>
</evidence>
<evidence type="ECO:0000256" key="8">
    <source>
        <dbReference type="ARBA" id="ARBA00022982"/>
    </source>
</evidence>
<dbReference type="AlphaFoldDB" id="A0A927EEL6"/>
<dbReference type="PANTHER" id="PTHR22888">
    <property type="entry name" value="CYTOCHROME C OXIDASE, SUBUNIT II"/>
    <property type="match status" value="1"/>
</dbReference>
<sequence>MRFLSRTLATAALAALAAIALATVPAFAGTGMPTPWQMNLQGAATPVSDYIHWFHDWLNIIIFVVTLFVLALLVYVIFRFNEKANPVPSKTTHNALLEVAWTVIPVLILVVIAIPSFRLLKLQLEVPKADMTIKVTGKQWYWSYEYAQDNAAAFGFDSLMLDEKQRAEAIASKKIAADEAPRLLAVDNEAVVPVGKIVRVQVTGADVIHKFTVPSFGIKIDAIPGRLNETWFMAEREGIYYGQCSFICGQNHSYMPIAFRVVSQERYAAWLTEAKQKFANAEDAGRKLAAASK</sequence>
<dbReference type="PRINTS" id="PR01166">
    <property type="entry name" value="CYCOXIDASEII"/>
</dbReference>
<evidence type="ECO:0000256" key="4">
    <source>
        <dbReference type="ARBA" id="ARBA00022660"/>
    </source>
</evidence>
<evidence type="ECO:0000256" key="14">
    <source>
        <dbReference type="RuleBase" id="RU000456"/>
    </source>
</evidence>
<dbReference type="InterPro" id="IPR002429">
    <property type="entry name" value="CcO_II-like_C"/>
</dbReference>
<keyword evidence="7" id="KW-1278">Translocase</keyword>
<dbReference type="Gene3D" id="1.10.287.90">
    <property type="match status" value="1"/>
</dbReference>
<dbReference type="GO" id="GO:0004129">
    <property type="term" value="F:cytochrome-c oxidase activity"/>
    <property type="evidence" value="ECO:0007669"/>
    <property type="project" value="UniProtKB-EC"/>
</dbReference>
<reference evidence="20" key="1">
    <citation type="submission" date="2020-09" db="EMBL/GenBank/DDBJ databases">
        <title>Bosea spartocytisi sp. nov. a root nodule endophyte of Spartocytisus supranubius in the high mountain ecosystem fo the Teide National Park (Canary Islands, Spain).</title>
        <authorList>
            <person name="Pulido-Suarez L."/>
            <person name="Peix A."/>
            <person name="Igual J.M."/>
            <person name="Socas-Perez N."/>
            <person name="Velazquez E."/>
            <person name="Flores-Felix J.D."/>
            <person name="Leon-Barrios M."/>
        </authorList>
    </citation>
    <scope>NUCLEOTIDE SEQUENCE</scope>
    <source>
        <strain evidence="20">SSUT16</strain>
    </source>
</reference>
<feature type="transmembrane region" description="Helical" evidence="16">
    <location>
        <begin position="99"/>
        <end position="120"/>
    </location>
</feature>
<evidence type="ECO:0000256" key="7">
    <source>
        <dbReference type="ARBA" id="ARBA00022967"/>
    </source>
</evidence>
<keyword evidence="17" id="KW-0732">Signal</keyword>
<dbReference type="PROSITE" id="PS50999">
    <property type="entry name" value="COX2_TM"/>
    <property type="match status" value="1"/>
</dbReference>
<comment type="caution">
    <text evidence="20">The sequence shown here is derived from an EMBL/GenBank/DDBJ whole genome shotgun (WGS) entry which is preliminary data.</text>
</comment>
<dbReference type="GO" id="GO:0005886">
    <property type="term" value="C:plasma membrane"/>
    <property type="evidence" value="ECO:0007669"/>
    <property type="project" value="UniProtKB-SubCell"/>
</dbReference>
<evidence type="ECO:0000256" key="17">
    <source>
        <dbReference type="SAM" id="SignalP"/>
    </source>
</evidence>
<keyword evidence="21" id="KW-1185">Reference proteome</keyword>
<evidence type="ECO:0000256" key="10">
    <source>
        <dbReference type="ARBA" id="ARBA00023008"/>
    </source>
</evidence>
<keyword evidence="3 14" id="KW-0813">Transport</keyword>
<keyword evidence="6 15" id="KW-0479">Metal-binding</keyword>
<evidence type="ECO:0000256" key="13">
    <source>
        <dbReference type="ARBA" id="ARBA00047816"/>
    </source>
</evidence>
<dbReference type="InterPro" id="IPR036257">
    <property type="entry name" value="Cyt_c_oxidase_su2_TM_sf"/>
</dbReference>
<feature type="signal peptide" evidence="17">
    <location>
        <begin position="1"/>
        <end position="28"/>
    </location>
</feature>
<comment type="subcellular location">
    <subcellularLocation>
        <location evidence="14">Cell membrane</location>
        <topology evidence="14">Multi-pass membrane protein</topology>
    </subcellularLocation>
    <subcellularLocation>
        <location evidence="1">Membrane</location>
        <topology evidence="1">Multi-pass membrane protein</topology>
    </subcellularLocation>
</comment>
<evidence type="ECO:0000256" key="2">
    <source>
        <dbReference type="ARBA" id="ARBA00007866"/>
    </source>
</evidence>
<feature type="domain" description="Cytochrome oxidase subunit II copper A binding" evidence="18">
    <location>
        <begin position="128"/>
        <end position="273"/>
    </location>
</feature>
<protein>
    <recommendedName>
        <fullName evidence="15">Cytochrome c oxidase subunit 2</fullName>
        <ecNumber evidence="15">7.1.1.9</ecNumber>
    </recommendedName>
</protein>
<dbReference type="InterPro" id="IPR008972">
    <property type="entry name" value="Cupredoxin"/>
</dbReference>
<evidence type="ECO:0000256" key="5">
    <source>
        <dbReference type="ARBA" id="ARBA00022692"/>
    </source>
</evidence>
<dbReference type="GO" id="GO:0005507">
    <property type="term" value="F:copper ion binding"/>
    <property type="evidence" value="ECO:0007669"/>
    <property type="project" value="InterPro"/>
</dbReference>
<accession>A0A927EEL6</accession>
<evidence type="ECO:0000256" key="9">
    <source>
        <dbReference type="ARBA" id="ARBA00022989"/>
    </source>
</evidence>
<dbReference type="CDD" id="cd13912">
    <property type="entry name" value="CcO_II_C"/>
    <property type="match status" value="1"/>
</dbReference>
<gene>
    <name evidence="20" type="primary">coxB</name>
    <name evidence="20" type="ORF">IED13_25190</name>
</gene>
<dbReference type="GO" id="GO:0042773">
    <property type="term" value="P:ATP synthesis coupled electron transport"/>
    <property type="evidence" value="ECO:0007669"/>
    <property type="project" value="TreeGrafter"/>
</dbReference>
<organism evidence="20 21">
    <name type="scientific">Bosea spartocytisi</name>
    <dbReference type="NCBI Taxonomy" id="2773451"/>
    <lineage>
        <taxon>Bacteria</taxon>
        <taxon>Pseudomonadati</taxon>
        <taxon>Pseudomonadota</taxon>
        <taxon>Alphaproteobacteria</taxon>
        <taxon>Hyphomicrobiales</taxon>
        <taxon>Boseaceae</taxon>
        <taxon>Bosea</taxon>
    </lineage>
</organism>
<evidence type="ECO:0000256" key="16">
    <source>
        <dbReference type="SAM" id="Phobius"/>
    </source>
</evidence>
<evidence type="ECO:0000256" key="11">
    <source>
        <dbReference type="ARBA" id="ARBA00023136"/>
    </source>
</evidence>
<evidence type="ECO:0000313" key="21">
    <source>
        <dbReference type="Proteomes" id="UP000619295"/>
    </source>
</evidence>
<name>A0A927EEL6_9HYPH</name>
<dbReference type="PROSITE" id="PS00078">
    <property type="entry name" value="COX2"/>
    <property type="match status" value="1"/>
</dbReference>
<dbReference type="Proteomes" id="UP000619295">
    <property type="component" value="Unassembled WGS sequence"/>
</dbReference>
<evidence type="ECO:0000256" key="15">
    <source>
        <dbReference type="RuleBase" id="RU004024"/>
    </source>
</evidence>
<dbReference type="NCBIfam" id="TIGR02866">
    <property type="entry name" value="CoxB"/>
    <property type="match status" value="1"/>
</dbReference>
<dbReference type="InterPro" id="IPR045187">
    <property type="entry name" value="CcO_II"/>
</dbReference>
<keyword evidence="10 15" id="KW-0186">Copper</keyword>
<dbReference type="Pfam" id="PF00116">
    <property type="entry name" value="COX2"/>
    <property type="match status" value="1"/>
</dbReference>
<dbReference type="EMBL" id="JACXWY010000027">
    <property type="protein sequence ID" value="MBD3849007.1"/>
    <property type="molecule type" value="Genomic_DNA"/>
</dbReference>
<dbReference type="GO" id="GO:0016491">
    <property type="term" value="F:oxidoreductase activity"/>
    <property type="evidence" value="ECO:0007669"/>
    <property type="project" value="InterPro"/>
</dbReference>
<dbReference type="Pfam" id="PF02790">
    <property type="entry name" value="COX2_TM"/>
    <property type="match status" value="1"/>
</dbReference>
<evidence type="ECO:0000259" key="19">
    <source>
        <dbReference type="PROSITE" id="PS50999"/>
    </source>
</evidence>
<feature type="transmembrane region" description="Helical" evidence="16">
    <location>
        <begin position="57"/>
        <end position="78"/>
    </location>
</feature>
<dbReference type="RefSeq" id="WP_038360930.1">
    <property type="nucleotide sequence ID" value="NZ_JACXWY010000027.1"/>
</dbReference>
<keyword evidence="4 14" id="KW-0679">Respiratory chain</keyword>
<dbReference type="InterPro" id="IPR001505">
    <property type="entry name" value="Copper_CuA"/>
</dbReference>
<keyword evidence="11 16" id="KW-0472">Membrane</keyword>
<dbReference type="Gene3D" id="2.60.40.420">
    <property type="entry name" value="Cupredoxins - blue copper proteins"/>
    <property type="match status" value="1"/>
</dbReference>
<keyword evidence="8 14" id="KW-0249">Electron transport</keyword>
<dbReference type="SUPFAM" id="SSF49503">
    <property type="entry name" value="Cupredoxins"/>
    <property type="match status" value="1"/>
</dbReference>
<feature type="chain" id="PRO_5037710507" description="Cytochrome c oxidase subunit 2" evidence="17">
    <location>
        <begin position="29"/>
        <end position="293"/>
    </location>
</feature>
<feature type="domain" description="Cytochrome oxidase subunit II transmembrane region profile" evidence="19">
    <location>
        <begin position="32"/>
        <end position="127"/>
    </location>
</feature>
<dbReference type="PANTHER" id="PTHR22888:SF9">
    <property type="entry name" value="CYTOCHROME C OXIDASE SUBUNIT 2"/>
    <property type="match status" value="1"/>
</dbReference>
<dbReference type="SUPFAM" id="SSF81464">
    <property type="entry name" value="Cytochrome c oxidase subunit II-like, transmembrane region"/>
    <property type="match status" value="1"/>
</dbReference>
<evidence type="ECO:0000256" key="1">
    <source>
        <dbReference type="ARBA" id="ARBA00004141"/>
    </source>
</evidence>
<evidence type="ECO:0000313" key="20">
    <source>
        <dbReference type="EMBL" id="MBD3849007.1"/>
    </source>
</evidence>
<evidence type="ECO:0000256" key="6">
    <source>
        <dbReference type="ARBA" id="ARBA00022723"/>
    </source>
</evidence>
<comment type="catalytic activity">
    <reaction evidence="13 15">
        <text>4 Fe(II)-[cytochrome c] + O2 + 8 H(+)(in) = 4 Fe(III)-[cytochrome c] + 2 H2O + 4 H(+)(out)</text>
        <dbReference type="Rhea" id="RHEA:11436"/>
        <dbReference type="Rhea" id="RHEA-COMP:10350"/>
        <dbReference type="Rhea" id="RHEA-COMP:14399"/>
        <dbReference type="ChEBI" id="CHEBI:15377"/>
        <dbReference type="ChEBI" id="CHEBI:15378"/>
        <dbReference type="ChEBI" id="CHEBI:15379"/>
        <dbReference type="ChEBI" id="CHEBI:29033"/>
        <dbReference type="ChEBI" id="CHEBI:29034"/>
        <dbReference type="EC" id="7.1.1.9"/>
    </reaction>
</comment>
<proteinExistence type="inferred from homology"/>
<keyword evidence="9 16" id="KW-1133">Transmembrane helix</keyword>
<dbReference type="InterPro" id="IPR014222">
    <property type="entry name" value="Cyt_c_oxidase_su2"/>
</dbReference>
<evidence type="ECO:0000256" key="12">
    <source>
        <dbReference type="ARBA" id="ARBA00024688"/>
    </source>
</evidence>
<comment type="cofactor">
    <cofactor evidence="15">
        <name>Cu cation</name>
        <dbReference type="ChEBI" id="CHEBI:23378"/>
    </cofactor>
    <text evidence="15">Binds a copper A center.</text>
</comment>